<keyword evidence="6 7" id="KW-0472">Membrane</keyword>
<dbReference type="NCBIfam" id="NF037981">
    <property type="entry name" value="NCS2_1"/>
    <property type="match status" value="1"/>
</dbReference>
<dbReference type="OrthoDB" id="5597247at2"/>
<dbReference type="PANTHER" id="PTHR42810">
    <property type="entry name" value="PURINE PERMEASE C1399.01C-RELATED"/>
    <property type="match status" value="1"/>
</dbReference>
<comment type="similarity">
    <text evidence="2">Belongs to the nucleobase:cation symporter-2 (NCS2) (TC 2.A.40) family.</text>
</comment>
<gene>
    <name evidence="8" type="ORF">GKZ89_19640</name>
</gene>
<feature type="transmembrane region" description="Helical" evidence="7">
    <location>
        <begin position="38"/>
        <end position="57"/>
    </location>
</feature>
<dbReference type="InterPro" id="IPR006042">
    <property type="entry name" value="Xan_ur_permease"/>
</dbReference>
<reference evidence="8 9" key="1">
    <citation type="journal article" date="2017" name="Int. J. Syst. Evol. Microbiol.">
        <title>Bacillus mangrovi sp. nov., isolated from a sediment sample from a mangrove forest.</title>
        <authorList>
            <person name="Gupta V."/>
            <person name="Singh P.K."/>
            <person name="Korpole S."/>
            <person name="Tanuku N.R.S."/>
            <person name="Pinnaka A.K."/>
        </authorList>
    </citation>
    <scope>NUCLEOTIDE SEQUENCE [LARGE SCALE GENOMIC DNA]</scope>
    <source>
        <strain evidence="8 9">KCTC 33872</strain>
    </source>
</reference>
<accession>A0A7X2S8S9</accession>
<feature type="transmembrane region" description="Helical" evidence="7">
    <location>
        <begin position="371"/>
        <end position="389"/>
    </location>
</feature>
<evidence type="ECO:0000313" key="8">
    <source>
        <dbReference type="EMBL" id="MTH55610.1"/>
    </source>
</evidence>
<evidence type="ECO:0000256" key="7">
    <source>
        <dbReference type="SAM" id="Phobius"/>
    </source>
</evidence>
<dbReference type="Pfam" id="PF00860">
    <property type="entry name" value="Xan_ur_permease"/>
    <property type="match status" value="1"/>
</dbReference>
<dbReference type="GO" id="GO:0042907">
    <property type="term" value="F:xanthine transmembrane transporter activity"/>
    <property type="evidence" value="ECO:0007669"/>
    <property type="project" value="TreeGrafter"/>
</dbReference>
<dbReference type="GO" id="GO:0005886">
    <property type="term" value="C:plasma membrane"/>
    <property type="evidence" value="ECO:0007669"/>
    <property type="project" value="TreeGrafter"/>
</dbReference>
<proteinExistence type="inferred from homology"/>
<feature type="transmembrane region" description="Helical" evidence="7">
    <location>
        <begin position="122"/>
        <end position="139"/>
    </location>
</feature>
<evidence type="ECO:0000256" key="4">
    <source>
        <dbReference type="ARBA" id="ARBA00022692"/>
    </source>
</evidence>
<feature type="transmembrane region" description="Helical" evidence="7">
    <location>
        <begin position="159"/>
        <end position="176"/>
    </location>
</feature>
<name>A0A7X2S8S9_9BACI</name>
<feature type="transmembrane region" description="Helical" evidence="7">
    <location>
        <begin position="69"/>
        <end position="90"/>
    </location>
</feature>
<dbReference type="Proteomes" id="UP000434639">
    <property type="component" value="Unassembled WGS sequence"/>
</dbReference>
<feature type="transmembrane region" description="Helical" evidence="7">
    <location>
        <begin position="395"/>
        <end position="418"/>
    </location>
</feature>
<feature type="transmembrane region" description="Helical" evidence="7">
    <location>
        <begin position="220"/>
        <end position="243"/>
    </location>
</feature>
<dbReference type="EMBL" id="WMIB01000033">
    <property type="protein sequence ID" value="MTH55610.1"/>
    <property type="molecule type" value="Genomic_DNA"/>
</dbReference>
<dbReference type="PROSITE" id="PS01116">
    <property type="entry name" value="XANTH_URACIL_PERMASE"/>
    <property type="match status" value="1"/>
</dbReference>
<feature type="transmembrane region" description="Helical" evidence="7">
    <location>
        <begin position="338"/>
        <end position="359"/>
    </location>
</feature>
<keyword evidence="5 7" id="KW-1133">Transmembrane helix</keyword>
<keyword evidence="9" id="KW-1185">Reference proteome</keyword>
<dbReference type="PANTHER" id="PTHR42810:SF1">
    <property type="entry name" value="PURINE PERMEASE YWDJ-RELATED"/>
    <property type="match status" value="1"/>
</dbReference>
<feature type="transmembrane region" description="Helical" evidence="7">
    <location>
        <begin position="188"/>
        <end position="208"/>
    </location>
</feature>
<dbReference type="RefSeq" id="WP_155114106.1">
    <property type="nucleotide sequence ID" value="NZ_WMIB01000033.1"/>
</dbReference>
<dbReference type="AlphaFoldDB" id="A0A7X2S8S9"/>
<feature type="transmembrane region" description="Helical" evidence="7">
    <location>
        <begin position="313"/>
        <end position="332"/>
    </location>
</feature>
<keyword evidence="3" id="KW-0813">Transport</keyword>
<comment type="caution">
    <text evidence="8">The sequence shown here is derived from an EMBL/GenBank/DDBJ whole genome shotgun (WGS) entry which is preliminary data.</text>
</comment>
<keyword evidence="4 7" id="KW-0812">Transmembrane</keyword>
<dbReference type="InterPro" id="IPR006043">
    <property type="entry name" value="NCS2"/>
</dbReference>
<feature type="transmembrane region" description="Helical" evidence="7">
    <location>
        <begin position="96"/>
        <end position="115"/>
    </location>
</feature>
<protein>
    <submittedName>
        <fullName evidence="8">Purine permease</fullName>
    </submittedName>
</protein>
<evidence type="ECO:0000256" key="1">
    <source>
        <dbReference type="ARBA" id="ARBA00004141"/>
    </source>
</evidence>
<evidence type="ECO:0000256" key="5">
    <source>
        <dbReference type="ARBA" id="ARBA00022989"/>
    </source>
</evidence>
<sequence>MKLVLSALQWVFFIIASTIVVPIAIGQLFSLDGNQTAVLIQSTLFVLGLAGLLQVTLGHKMPINEGPAGLWWGVYSIYAGLSSTLFAGFIDTLQNLQGALMMSGVFFLLFAAFGLVERLAKLFTPLVTGIYLLLLVFQLSGPIVKGIMGIGYRGAKVDAAVFAAAAVILLLTFGLSQMKHKFLKQYSILIGLLAGWILFAALGLAKPVAQATRIFSLPELFPFGLPVLNAGMLVTAFFITLLLTANMLASIKVAEQAVQALYGKEKEDRHRGKRAGFFAGISHIISGAAGAVGPVPISGAAGFITTTGNGARLPFIIANLMIMAMSMLPAVLNLFAALPAPVGFAVQFVVFSGMIGMALRQLNETADKERMLYAMGIALLAGTGAMYVPPEAFKGFPPVLISIFNNGLILGTITAIAADQLTLKFGKHKHS</sequence>
<organism evidence="8 9">
    <name type="scientific">Metabacillus mangrovi</name>
    <dbReference type="NCBI Taxonomy" id="1491830"/>
    <lineage>
        <taxon>Bacteria</taxon>
        <taxon>Bacillati</taxon>
        <taxon>Bacillota</taxon>
        <taxon>Bacilli</taxon>
        <taxon>Bacillales</taxon>
        <taxon>Bacillaceae</taxon>
        <taxon>Metabacillus</taxon>
    </lineage>
</organism>
<evidence type="ECO:0000256" key="6">
    <source>
        <dbReference type="ARBA" id="ARBA00023136"/>
    </source>
</evidence>
<evidence type="ECO:0000256" key="3">
    <source>
        <dbReference type="ARBA" id="ARBA00022448"/>
    </source>
</evidence>
<evidence type="ECO:0000313" key="9">
    <source>
        <dbReference type="Proteomes" id="UP000434639"/>
    </source>
</evidence>
<evidence type="ECO:0000256" key="2">
    <source>
        <dbReference type="ARBA" id="ARBA00008821"/>
    </source>
</evidence>
<comment type="subcellular location">
    <subcellularLocation>
        <location evidence="1">Membrane</location>
        <topology evidence="1">Multi-pass membrane protein</topology>
    </subcellularLocation>
</comment>